<keyword evidence="1" id="KW-1185">Reference proteome</keyword>
<protein>
    <submittedName>
        <fullName evidence="2">Fibronectin type-III domain-containing protein</fullName>
    </submittedName>
</protein>
<accession>A0A914R8H1</accession>
<evidence type="ECO:0000313" key="1">
    <source>
        <dbReference type="Proteomes" id="UP000887564"/>
    </source>
</evidence>
<dbReference type="InterPro" id="IPR003961">
    <property type="entry name" value="FN3_dom"/>
</dbReference>
<reference evidence="2" key="1">
    <citation type="submission" date="2022-11" db="UniProtKB">
        <authorList>
            <consortium name="WormBaseParasite"/>
        </authorList>
    </citation>
    <scope>IDENTIFICATION</scope>
</reference>
<name>A0A914R8H1_PAREQ</name>
<sequence length="170" mass="19370">MSCENLSDCPEALFEWTINDRPIRSLPQYQKIRTRASESYESRRALPSSKVKQKVELELSPTLGIHRLGRFACTSLFGGGASEFEPNYVPPSPIDLQVINISAETVNLSWKQPSTRHRDRKHGQVALSPLIGLAFIFESHQHFHFSNGFEEEVYKETDDIDHSVKQKSIL</sequence>
<evidence type="ECO:0000313" key="2">
    <source>
        <dbReference type="WBParaSite" id="PEQ_0000099001-mRNA-1"/>
    </source>
</evidence>
<dbReference type="CDD" id="cd00063">
    <property type="entry name" value="FN3"/>
    <property type="match status" value="1"/>
</dbReference>
<proteinExistence type="predicted"/>
<dbReference type="WBParaSite" id="PEQ_0000099001-mRNA-1">
    <property type="protein sequence ID" value="PEQ_0000099001-mRNA-1"/>
    <property type="gene ID" value="PEQ_0000099001"/>
</dbReference>
<dbReference type="AlphaFoldDB" id="A0A914R8H1"/>
<organism evidence="1 2">
    <name type="scientific">Parascaris equorum</name>
    <name type="common">Equine roundworm</name>
    <dbReference type="NCBI Taxonomy" id="6256"/>
    <lineage>
        <taxon>Eukaryota</taxon>
        <taxon>Metazoa</taxon>
        <taxon>Ecdysozoa</taxon>
        <taxon>Nematoda</taxon>
        <taxon>Chromadorea</taxon>
        <taxon>Rhabditida</taxon>
        <taxon>Spirurina</taxon>
        <taxon>Ascaridomorpha</taxon>
        <taxon>Ascaridoidea</taxon>
        <taxon>Ascarididae</taxon>
        <taxon>Parascaris</taxon>
    </lineage>
</organism>
<dbReference type="Proteomes" id="UP000887564">
    <property type="component" value="Unplaced"/>
</dbReference>